<dbReference type="InterPro" id="IPR012337">
    <property type="entry name" value="RNaseH-like_sf"/>
</dbReference>
<keyword evidence="1" id="KW-0540">Nuclease</keyword>
<dbReference type="Gene3D" id="3.40.50.10190">
    <property type="entry name" value="BRCT domain"/>
    <property type="match status" value="1"/>
</dbReference>
<organism evidence="5 6">
    <name type="scientific">Collinsella ihumii</name>
    <dbReference type="NCBI Taxonomy" id="1720204"/>
    <lineage>
        <taxon>Bacteria</taxon>
        <taxon>Bacillati</taxon>
        <taxon>Actinomycetota</taxon>
        <taxon>Coriobacteriia</taxon>
        <taxon>Coriobacteriales</taxon>
        <taxon>Coriobacteriaceae</taxon>
        <taxon>Collinsella</taxon>
    </lineage>
</organism>
<dbReference type="AlphaFoldDB" id="A0A921INX2"/>
<evidence type="ECO:0000256" key="1">
    <source>
        <dbReference type="ARBA" id="ARBA00022722"/>
    </source>
</evidence>
<dbReference type="PROSITE" id="PS50172">
    <property type="entry name" value="BRCT"/>
    <property type="match status" value="1"/>
</dbReference>
<evidence type="ECO:0000259" key="4">
    <source>
        <dbReference type="PROSITE" id="PS50172"/>
    </source>
</evidence>
<keyword evidence="2" id="KW-0378">Hydrolase</keyword>
<dbReference type="GO" id="GO:0003676">
    <property type="term" value="F:nucleic acid binding"/>
    <property type="evidence" value="ECO:0007669"/>
    <property type="project" value="InterPro"/>
</dbReference>
<gene>
    <name evidence="5" type="ORF">K8U80_01565</name>
</gene>
<dbReference type="InterPro" id="IPR036397">
    <property type="entry name" value="RNaseH_sf"/>
</dbReference>
<dbReference type="InterPro" id="IPR036420">
    <property type="entry name" value="BRCT_dom_sf"/>
</dbReference>
<protein>
    <recommendedName>
        <fullName evidence="4">BRCT domain-containing protein</fullName>
    </recommendedName>
</protein>
<dbReference type="Proteomes" id="UP000746751">
    <property type="component" value="Unassembled WGS sequence"/>
</dbReference>
<dbReference type="SMART" id="SM00479">
    <property type="entry name" value="EXOIII"/>
    <property type="match status" value="1"/>
</dbReference>
<dbReference type="Pfam" id="PF00929">
    <property type="entry name" value="RNase_T"/>
    <property type="match status" value="1"/>
</dbReference>
<dbReference type="GO" id="GO:0008408">
    <property type="term" value="F:3'-5' exonuclease activity"/>
    <property type="evidence" value="ECO:0007669"/>
    <property type="project" value="TreeGrafter"/>
</dbReference>
<dbReference type="SUPFAM" id="SSF52113">
    <property type="entry name" value="BRCT domain"/>
    <property type="match status" value="1"/>
</dbReference>
<evidence type="ECO:0000313" key="6">
    <source>
        <dbReference type="Proteomes" id="UP000746751"/>
    </source>
</evidence>
<evidence type="ECO:0000256" key="2">
    <source>
        <dbReference type="ARBA" id="ARBA00022801"/>
    </source>
</evidence>
<accession>A0A921INX2</accession>
<comment type="caution">
    <text evidence="5">The sequence shown here is derived from an EMBL/GenBank/DDBJ whole genome shotgun (WGS) entry which is preliminary data.</text>
</comment>
<proteinExistence type="predicted"/>
<dbReference type="PANTHER" id="PTHR30231">
    <property type="entry name" value="DNA POLYMERASE III SUBUNIT EPSILON"/>
    <property type="match status" value="1"/>
</dbReference>
<dbReference type="InterPro" id="IPR001357">
    <property type="entry name" value="BRCT_dom"/>
</dbReference>
<dbReference type="InterPro" id="IPR013520">
    <property type="entry name" value="Ribonucl_H"/>
</dbReference>
<dbReference type="PANTHER" id="PTHR30231:SF4">
    <property type="entry name" value="PROTEIN NEN2"/>
    <property type="match status" value="1"/>
</dbReference>
<dbReference type="SUPFAM" id="SSF53098">
    <property type="entry name" value="Ribonuclease H-like"/>
    <property type="match status" value="1"/>
</dbReference>
<keyword evidence="3" id="KW-0269">Exonuclease</keyword>
<reference evidence="5" key="1">
    <citation type="journal article" date="2021" name="PeerJ">
        <title>Extensive microbial diversity within the chicken gut microbiome revealed by metagenomics and culture.</title>
        <authorList>
            <person name="Gilroy R."/>
            <person name="Ravi A."/>
            <person name="Getino M."/>
            <person name="Pursley I."/>
            <person name="Horton D.L."/>
            <person name="Alikhan N.F."/>
            <person name="Baker D."/>
            <person name="Gharbi K."/>
            <person name="Hall N."/>
            <person name="Watson M."/>
            <person name="Adriaenssens E.M."/>
            <person name="Foster-Nyarko E."/>
            <person name="Jarju S."/>
            <person name="Secka A."/>
            <person name="Antonio M."/>
            <person name="Oren A."/>
            <person name="Chaudhuri R.R."/>
            <person name="La Ragione R."/>
            <person name="Hildebrand F."/>
            <person name="Pallen M.J."/>
        </authorList>
    </citation>
    <scope>NUCLEOTIDE SEQUENCE</scope>
    <source>
        <strain evidence="5">ChiGjej2B2-7701</strain>
    </source>
</reference>
<evidence type="ECO:0000313" key="5">
    <source>
        <dbReference type="EMBL" id="HJG30063.1"/>
    </source>
</evidence>
<dbReference type="Gene3D" id="3.30.420.10">
    <property type="entry name" value="Ribonuclease H-like superfamily/Ribonuclease H"/>
    <property type="match status" value="1"/>
</dbReference>
<evidence type="ECO:0000256" key="3">
    <source>
        <dbReference type="ARBA" id="ARBA00022839"/>
    </source>
</evidence>
<sequence length="297" mass="31959">MKKKGYLFWDDETANPQQRICQVGYCLTDLEGNAVGDPVCQLIDPESAFSPRNVAVHHITSGDVAGMPTFARFYEERGLGTLLESNYFVAHNAKSADLHHLRKSLAAYGIGMPEIEFVDTMQIAIGKELPAGLEDLCRELGIAFSGHHDALADALACRDAYWAMGGAEAEAYAPSATGSRPRGPRREFSGLGLVNGSERTVEDVLDEFEGLGLRGDPLEIESLDGLRVVVSGAVPGYNRDGVKRALRDAGAKCSSSISGRTQYLAIGDNVGQSKISDAKECRTPVITVGELLDVLNR</sequence>
<reference evidence="5" key="2">
    <citation type="submission" date="2021-09" db="EMBL/GenBank/DDBJ databases">
        <authorList>
            <person name="Gilroy R."/>
        </authorList>
    </citation>
    <scope>NUCLEOTIDE SEQUENCE</scope>
    <source>
        <strain evidence="5">ChiGjej2B2-7701</strain>
    </source>
</reference>
<name>A0A921INX2_9ACTN</name>
<feature type="domain" description="BRCT" evidence="4">
    <location>
        <begin position="218"/>
        <end position="297"/>
    </location>
</feature>
<dbReference type="EMBL" id="DYVF01000013">
    <property type="protein sequence ID" value="HJG30063.1"/>
    <property type="molecule type" value="Genomic_DNA"/>
</dbReference>
<dbReference type="Pfam" id="PF00533">
    <property type="entry name" value="BRCT"/>
    <property type="match status" value="1"/>
</dbReference>